<dbReference type="SUPFAM" id="SSF50978">
    <property type="entry name" value="WD40 repeat-like"/>
    <property type="match status" value="1"/>
</dbReference>
<evidence type="ECO:0000313" key="3">
    <source>
        <dbReference type="Proteomes" id="UP001152320"/>
    </source>
</evidence>
<name>A0A9Q1BPI8_HOLLE</name>
<dbReference type="InterPro" id="IPR036322">
    <property type="entry name" value="WD40_repeat_dom_sf"/>
</dbReference>
<keyword evidence="3" id="KW-1185">Reference proteome</keyword>
<sequence length="989" mass="112247">MLSRGQSASLVASDQEIIEQALSFQKLIGTHPEFEASRKQTFQPRRLGVWPQYKAKSPEQLKKAFNDRKKAHEREHDWTQQQIQKLKEEKQKLVEEEERLRKAKERWQAPVGALQRTGNQNERTPSKSRKSVTTSNQPMSSWQAPEYYLMRELVVEIINEAVDKSEEEQLQNQTDISKLILQTAQQNKEASKEQLHREDLAVSLMEELLDAFVKALMYSAAEEYLNSELYVKTQEQDIVVKSAEVVATGNPQGRIKGDSAYDLVTATYQQMLQERQTKRPDIWKHTQTFQIGGSSTTEPAVNNVDPDTTKLDFLKLRPISENQITPAFHIYQEKEIECWSQFTIELTSFTVSKKVGGIAAATVSANQQQIAIGTLKGDIITYSLMQEVPQAVRYIRCEGALNDSVASLSWSLDGSRITNVNESGLLQVWSTYPGNESVKDAKELDLTTGGSRLPPQLTPLLTMDDREEDFNFQEGPLADSGAQTENEVPTVAIFHPASTLLATQNSLMVGLQSGDVLKCNVDMNVSEDSESQDEQTTYVTYSSITVPKDNLLGQGIEGELFRGHRSPVICMGFIKNYENMVSVDSAANIFIWKYDRSCLSHFGWFQPLEKYNLNLGERVYELMGNEGKVVHFADESAAEMKKKKGKELARIKEEWEEKRKAAEEVIKMKTYRGLFLREVDTKGNKVTTVCEPMEVKDKGSPFHGTVREISTRKLLRHFSQMYKPVVSECTKLIGCQLNPAGTELVFCLLFPPFYPRDQHLSFITVHLVPEVKVHDVRIDVPLSEYDYSKCLKEDFCHFEVSQTLDASKSSYIFLLLMGSILIFSRNTGTLLVSSRETDSPLTSLGSTRGLSKLNLRSQIRLAHCAGHIQAVLFTVNHTTVTIFHVTDRNSPEKRRLLHKAYKLWNGGPSKIPVEVTSRRSQYILDRDQYRHVELYMYRLVLQLVDLAIQEVDGEYSEEQFTDNMMQDRMAASKYLTSRLEGTSATSASD</sequence>
<dbReference type="OrthoDB" id="10067911at2759"/>
<gene>
    <name evidence="2" type="ORF">HOLleu_26919</name>
</gene>
<accession>A0A9Q1BPI8</accession>
<dbReference type="InterPro" id="IPR015943">
    <property type="entry name" value="WD40/YVTN_repeat-like_dom_sf"/>
</dbReference>
<feature type="region of interest" description="Disordered" evidence="1">
    <location>
        <begin position="105"/>
        <end position="139"/>
    </location>
</feature>
<dbReference type="EMBL" id="JAIZAY010000013">
    <property type="protein sequence ID" value="KAJ8030482.1"/>
    <property type="molecule type" value="Genomic_DNA"/>
</dbReference>
<dbReference type="Proteomes" id="UP001152320">
    <property type="component" value="Chromosome 13"/>
</dbReference>
<dbReference type="Gene3D" id="2.130.10.10">
    <property type="entry name" value="YVTN repeat-like/Quinoprotein amine dehydrogenase"/>
    <property type="match status" value="1"/>
</dbReference>
<dbReference type="AlphaFoldDB" id="A0A9Q1BPI8"/>
<comment type="caution">
    <text evidence="2">The sequence shown here is derived from an EMBL/GenBank/DDBJ whole genome shotgun (WGS) entry which is preliminary data.</text>
</comment>
<proteinExistence type="predicted"/>
<reference evidence="2" key="1">
    <citation type="submission" date="2021-10" db="EMBL/GenBank/DDBJ databases">
        <title>Tropical sea cucumber genome reveals ecological adaptation and Cuvierian tubules defense mechanism.</title>
        <authorList>
            <person name="Chen T."/>
        </authorList>
    </citation>
    <scope>NUCLEOTIDE SEQUENCE</scope>
    <source>
        <strain evidence="2">Nanhai2018</strain>
        <tissue evidence="2">Muscle</tissue>
    </source>
</reference>
<organism evidence="2 3">
    <name type="scientific">Holothuria leucospilota</name>
    <name type="common">Black long sea cucumber</name>
    <name type="synonym">Mertensiothuria leucospilota</name>
    <dbReference type="NCBI Taxonomy" id="206669"/>
    <lineage>
        <taxon>Eukaryota</taxon>
        <taxon>Metazoa</taxon>
        <taxon>Echinodermata</taxon>
        <taxon>Eleutherozoa</taxon>
        <taxon>Echinozoa</taxon>
        <taxon>Holothuroidea</taxon>
        <taxon>Aspidochirotacea</taxon>
        <taxon>Aspidochirotida</taxon>
        <taxon>Holothuriidae</taxon>
        <taxon>Holothuria</taxon>
    </lineage>
</organism>
<evidence type="ECO:0000256" key="1">
    <source>
        <dbReference type="SAM" id="MobiDB-lite"/>
    </source>
</evidence>
<protein>
    <submittedName>
        <fullName evidence="2">Uncharacterized protein</fullName>
    </submittedName>
</protein>
<evidence type="ECO:0000313" key="2">
    <source>
        <dbReference type="EMBL" id="KAJ8030482.1"/>
    </source>
</evidence>